<dbReference type="FunFam" id="3.40.250.10:FF:000002">
    <property type="entry name" value="TBC1 domain family member 23"/>
    <property type="match status" value="1"/>
</dbReference>
<dbReference type="PANTHER" id="PTHR13297">
    <property type="entry name" value="TBC1 DOMAIN FAMILY MEMBER 23-RELATED"/>
    <property type="match status" value="1"/>
</dbReference>
<feature type="domain" description="Rhodanese" evidence="6">
    <location>
        <begin position="1226"/>
        <end position="1338"/>
    </location>
</feature>
<sequence>DEDLEEARDSVGGDQDAEKDGVIQVQNLTPAQRAKLWMIALNVAGKGDSLSSWDGALDLPEQTLIHNRSEQLIDQLGLPAEEGRDLVGDVEAVITFYCKSRNVTFTAELCWPNLLKPLLGLQLARSDLYNCFYAIMNKYIPRFVNFMECVLKGRPFHLYRLLLQYHEPELCSFLDTKKITPDSYAINWLGSLFSSHCVPEVTQALWHIYFQQADPFLIFFFMLVILVNAKDMILSQEGDSKEELITRRNDVGPPSRRPTTCRKEHKGPVQCVLGSGHGRGPRRPKPWTKNLAFGTWNVTSLGGKEPKLVREVESRHVLEFSPVNERVVSLRLRAGDRCLTVVSAYGPNGSVEYPTFLETLRGVLEGAPTGDSIVLLGDFTAHVGNDSDTWRGVIGRNGPPDLNSSGVLLLDFCASHSLSITNTMFKHKGVHQYTWYQDTLGWRSMIDLVIVSSDLRPHVLDTRVKRGAELSTDHHLVVSWIRLRRGMPDRLGRPKRIVRVCWERLADPSVRGVFNSHLQESFNQIPREVGDIESEWTMFSTSIVDAAIWSCGRKLKKESYRAWLARGTPEAAEAYRQAKRTTAVVVSEAKTRVWEEFGEAMEKDYRTASGKFWQTVWRLRRGKQLSANTVYGGDGELLVSTGDIVGRWKEYFEDLLNPTDTPSVEEPEAGDSEVDSFITQAEVTEVVQQLLGGKAPGVDEIRPEYLKSLDVVGLSWLTRLCNIAWQSGTVPLDWATGVVVPLFKKGDRRVCSNYRGITLLSLPGKVYSRVLERRVQPLVEPRIQEEQCGFRPSRGTLDQLYTLHRVLEGSWEFAQPVHMCFVDLEKAFDRVPRGILWEVLWEYGVRGPLLRAVRSLYNRSRSLVRIASCKSDLFPVHVGLRQGCPLSPVLFIVFMDRISRRSQGLEGVRFGDHRVSSLIFADDVVLLASSGLDLQHALGHFAAECEAAGMRVLPQVDEFKYLWVLFMSEGRMDREIDRRIGAAAAVMRSMYRSVVVKKELSRKAKLSIYQSIYAPTLTYGHELWVITERVRSRIQVAEMSFLCRLAGCSLRDRVRSSVTREELGVEPLLLHIERGQLRWLGHLFRMPPGRLPGEVFRACPTGKRPRGRPRTRWRDYVFRLAWERLGVPPEELEEVARERESCMCVCVCLEMLEQSPTLLEAEDIEDLFSLAQYYQSKTPVSLRKENQNLFGSSLVALKEEDMDLSQALCLPVSVPEILQANQLQSEGVRFFVVDCRPAEQYNAGHLSTAFHLDSDLMLHNPSEFALSVKSLLETQKQSLESGSVASGEHLCFMGSGREEEDMYMNMVLAHFLQKNKEYVSIAKGGFMALQQHLADINVEGPDNVYVHWIVSTSGSHSSLSSADGELNSTGVKSLVNKMTFALKSKSVNVKEKVISFIENTSTPVDSRLSFTLHWPEKGIPDRHVSSSDRVGKPYRGVKPVFSIGDEEEYDTDEIDSSSMSDDDRKEIVNIQTWINKPDVKHHFPCNEVKETGHMFPSHLLITATHMYCLREIASRKGFAYIQSRQALSSVVKITSKKKHPELITFKFGNNNSAGVEILAVERLDISGI</sequence>
<comment type="subcellular location">
    <subcellularLocation>
        <location evidence="1">Golgi apparatus</location>
        <location evidence="1">trans-Golgi network</location>
    </subcellularLocation>
</comment>
<dbReference type="PROSITE" id="PS50206">
    <property type="entry name" value="RHODANESE_3"/>
    <property type="match status" value="1"/>
</dbReference>
<dbReference type="Pfam" id="PF00078">
    <property type="entry name" value="RVT_1"/>
    <property type="match status" value="1"/>
</dbReference>
<keyword evidence="9" id="KW-1185">Reference proteome</keyword>
<dbReference type="Pfam" id="PF19430">
    <property type="entry name" value="TBC1D23_C"/>
    <property type="match status" value="1"/>
</dbReference>
<dbReference type="Gene3D" id="1.10.472.80">
    <property type="entry name" value="Ypt/Rab-GAP domain of gyp1p, domain 3"/>
    <property type="match status" value="1"/>
</dbReference>
<dbReference type="GO" id="GO:1990403">
    <property type="term" value="P:embryonic brain development"/>
    <property type="evidence" value="ECO:0007669"/>
    <property type="project" value="TreeGrafter"/>
</dbReference>
<dbReference type="InterPro" id="IPR039755">
    <property type="entry name" value="TBC1D23"/>
</dbReference>
<dbReference type="InterPro" id="IPR045799">
    <property type="entry name" value="TBC1D23_C"/>
</dbReference>
<dbReference type="InterPro" id="IPR001763">
    <property type="entry name" value="Rhodanese-like_dom"/>
</dbReference>
<gene>
    <name evidence="8" type="ORF">QTP70_026642</name>
</gene>
<dbReference type="InterPro" id="IPR005135">
    <property type="entry name" value="Endo/exonuclease/phosphatase"/>
</dbReference>
<dbReference type="SUPFAM" id="SSF52821">
    <property type="entry name" value="Rhodanese/Cell cycle control phosphatase"/>
    <property type="match status" value="1"/>
</dbReference>
<dbReference type="InterPro" id="IPR000195">
    <property type="entry name" value="Rab-GAP-TBC_dom"/>
</dbReference>
<feature type="non-terminal residue" evidence="8">
    <location>
        <position position="1568"/>
    </location>
</feature>
<feature type="domain" description="Reverse transcriptase" evidence="7">
    <location>
        <begin position="723"/>
        <end position="984"/>
    </location>
</feature>
<dbReference type="Gene3D" id="3.60.10.10">
    <property type="entry name" value="Endonuclease/exonuclease/phosphatase"/>
    <property type="match status" value="1"/>
</dbReference>
<dbReference type="Pfam" id="PF14529">
    <property type="entry name" value="Exo_endo_phos_2"/>
    <property type="match status" value="1"/>
</dbReference>
<dbReference type="SUPFAM" id="SSF47923">
    <property type="entry name" value="Ypt/Rab-GAP domain of gyp1p"/>
    <property type="match status" value="1"/>
</dbReference>
<organism evidence="8 9">
    <name type="scientific">Hemibagrus guttatus</name>
    <dbReference type="NCBI Taxonomy" id="175788"/>
    <lineage>
        <taxon>Eukaryota</taxon>
        <taxon>Metazoa</taxon>
        <taxon>Chordata</taxon>
        <taxon>Craniata</taxon>
        <taxon>Vertebrata</taxon>
        <taxon>Euteleostomi</taxon>
        <taxon>Actinopterygii</taxon>
        <taxon>Neopterygii</taxon>
        <taxon>Teleostei</taxon>
        <taxon>Ostariophysi</taxon>
        <taxon>Siluriformes</taxon>
        <taxon>Bagridae</taxon>
        <taxon>Hemibagrus</taxon>
    </lineage>
</organism>
<evidence type="ECO:0000259" key="7">
    <source>
        <dbReference type="PROSITE" id="PS50878"/>
    </source>
</evidence>
<feature type="domain" description="Rab-GAP TBC" evidence="5">
    <location>
        <begin position="27"/>
        <end position="213"/>
    </location>
</feature>
<proteinExistence type="predicted"/>
<dbReference type="EMBL" id="JAUCMX010000001">
    <property type="protein sequence ID" value="KAK3557423.1"/>
    <property type="molecule type" value="Genomic_DNA"/>
</dbReference>
<dbReference type="GO" id="GO:0005829">
    <property type="term" value="C:cytosol"/>
    <property type="evidence" value="ECO:0007669"/>
    <property type="project" value="GOC"/>
</dbReference>
<dbReference type="SUPFAM" id="SSF56219">
    <property type="entry name" value="DNase I-like"/>
    <property type="match status" value="1"/>
</dbReference>
<reference evidence="8" key="1">
    <citation type="submission" date="2023-06" db="EMBL/GenBank/DDBJ databases">
        <title>Male Hemibagrus guttatus genome.</title>
        <authorList>
            <person name="Bian C."/>
        </authorList>
    </citation>
    <scope>NUCLEOTIDE SEQUENCE</scope>
    <source>
        <strain evidence="8">Male_cb2023</strain>
        <tissue evidence="8">Muscle</tissue>
    </source>
</reference>
<dbReference type="Pfam" id="PF00566">
    <property type="entry name" value="RabGAP-TBC"/>
    <property type="match status" value="1"/>
</dbReference>
<dbReference type="GO" id="GO:0042147">
    <property type="term" value="P:retrograde transport, endosome to Golgi"/>
    <property type="evidence" value="ECO:0007669"/>
    <property type="project" value="InterPro"/>
</dbReference>
<protein>
    <recommendedName>
        <fullName evidence="2">TBC1 domain family member 23</fullName>
    </recommendedName>
</protein>
<evidence type="ECO:0000256" key="4">
    <source>
        <dbReference type="ARBA" id="ARBA00023034"/>
    </source>
</evidence>
<evidence type="ECO:0000256" key="3">
    <source>
        <dbReference type="ARBA" id="ARBA00022473"/>
    </source>
</evidence>
<comment type="caution">
    <text evidence="8">The sequence shown here is derived from an EMBL/GenBank/DDBJ whole genome shotgun (WGS) entry which is preliminary data.</text>
</comment>
<dbReference type="PANTHER" id="PTHR13297:SF5">
    <property type="entry name" value="TBC1 DOMAIN FAMILY MEMBER 23"/>
    <property type="match status" value="1"/>
</dbReference>
<dbReference type="Proteomes" id="UP001274896">
    <property type="component" value="Unassembled WGS sequence"/>
</dbReference>
<dbReference type="GO" id="GO:0003824">
    <property type="term" value="F:catalytic activity"/>
    <property type="evidence" value="ECO:0007669"/>
    <property type="project" value="InterPro"/>
</dbReference>
<dbReference type="GO" id="GO:0099041">
    <property type="term" value="P:vesicle tethering to Golgi"/>
    <property type="evidence" value="ECO:0007669"/>
    <property type="project" value="TreeGrafter"/>
</dbReference>
<accession>A0AAE0RLB2</accession>
<dbReference type="SUPFAM" id="SSF56672">
    <property type="entry name" value="DNA/RNA polymerases"/>
    <property type="match status" value="1"/>
</dbReference>
<dbReference type="InterPro" id="IPR036691">
    <property type="entry name" value="Endo/exonu/phosph_ase_sf"/>
</dbReference>
<dbReference type="GO" id="GO:0005802">
    <property type="term" value="C:trans-Golgi network"/>
    <property type="evidence" value="ECO:0007669"/>
    <property type="project" value="TreeGrafter"/>
</dbReference>
<dbReference type="InterPro" id="IPR043502">
    <property type="entry name" value="DNA/RNA_pol_sf"/>
</dbReference>
<keyword evidence="4" id="KW-0333">Golgi apparatus</keyword>
<evidence type="ECO:0000259" key="6">
    <source>
        <dbReference type="PROSITE" id="PS50206"/>
    </source>
</evidence>
<evidence type="ECO:0000313" key="9">
    <source>
        <dbReference type="Proteomes" id="UP001274896"/>
    </source>
</evidence>
<dbReference type="CDD" id="cd01650">
    <property type="entry name" value="RT_nLTR_like"/>
    <property type="match status" value="1"/>
</dbReference>
<evidence type="ECO:0000313" key="8">
    <source>
        <dbReference type="EMBL" id="KAK3557423.1"/>
    </source>
</evidence>
<evidence type="ECO:0000259" key="5">
    <source>
        <dbReference type="PROSITE" id="PS50086"/>
    </source>
</evidence>
<evidence type="ECO:0000256" key="2">
    <source>
        <dbReference type="ARBA" id="ARBA00014207"/>
    </source>
</evidence>
<dbReference type="PROSITE" id="PS50086">
    <property type="entry name" value="TBC_RABGAP"/>
    <property type="match status" value="1"/>
</dbReference>
<dbReference type="Pfam" id="PF00581">
    <property type="entry name" value="Rhodanese"/>
    <property type="match status" value="1"/>
</dbReference>
<dbReference type="InterPro" id="IPR000477">
    <property type="entry name" value="RT_dom"/>
</dbReference>
<dbReference type="Gene3D" id="3.40.250.10">
    <property type="entry name" value="Rhodanese-like domain"/>
    <property type="match status" value="1"/>
</dbReference>
<dbReference type="InterPro" id="IPR036873">
    <property type="entry name" value="Rhodanese-like_dom_sf"/>
</dbReference>
<dbReference type="InterPro" id="IPR035969">
    <property type="entry name" value="Rab-GAP_TBC_sf"/>
</dbReference>
<name>A0AAE0RLB2_9TELE</name>
<evidence type="ECO:0000256" key="1">
    <source>
        <dbReference type="ARBA" id="ARBA00004601"/>
    </source>
</evidence>
<dbReference type="PROSITE" id="PS50878">
    <property type="entry name" value="RT_POL"/>
    <property type="match status" value="1"/>
</dbReference>
<dbReference type="CDD" id="cd20788">
    <property type="entry name" value="TBC1D23_C-like"/>
    <property type="match status" value="1"/>
</dbReference>
<keyword evidence="3" id="KW-0217">Developmental protein</keyword>